<feature type="region of interest" description="Disordered" evidence="1">
    <location>
        <begin position="258"/>
        <end position="292"/>
    </location>
</feature>
<feature type="compositionally biased region" description="Low complexity" evidence="1">
    <location>
        <begin position="349"/>
        <end position="366"/>
    </location>
</feature>
<dbReference type="InterPro" id="IPR038014">
    <property type="entry name" value="Ies1"/>
</dbReference>
<organism evidence="2 3">
    <name type="scientific">Heliocybe sulcata</name>
    <dbReference type="NCBI Taxonomy" id="5364"/>
    <lineage>
        <taxon>Eukaryota</taxon>
        <taxon>Fungi</taxon>
        <taxon>Dikarya</taxon>
        <taxon>Basidiomycota</taxon>
        <taxon>Agaricomycotina</taxon>
        <taxon>Agaricomycetes</taxon>
        <taxon>Gloeophyllales</taxon>
        <taxon>Gloeophyllaceae</taxon>
        <taxon>Heliocybe</taxon>
    </lineage>
</organism>
<dbReference type="PANTHER" id="PTHR37287:SF1">
    <property type="entry name" value="INO EIGHTY SUBUNIT 1"/>
    <property type="match status" value="1"/>
</dbReference>
<gene>
    <name evidence="2" type="ORF">OE88DRAFT_1651094</name>
</gene>
<feature type="region of interest" description="Disordered" evidence="1">
    <location>
        <begin position="508"/>
        <end position="542"/>
    </location>
</feature>
<feature type="region of interest" description="Disordered" evidence="1">
    <location>
        <begin position="1"/>
        <end position="27"/>
    </location>
</feature>
<reference evidence="2 3" key="1">
    <citation type="journal article" date="2019" name="Nat. Ecol. Evol.">
        <title>Megaphylogeny resolves global patterns of mushroom evolution.</title>
        <authorList>
            <person name="Varga T."/>
            <person name="Krizsan K."/>
            <person name="Foldi C."/>
            <person name="Dima B."/>
            <person name="Sanchez-Garcia M."/>
            <person name="Sanchez-Ramirez S."/>
            <person name="Szollosi G.J."/>
            <person name="Szarkandi J.G."/>
            <person name="Papp V."/>
            <person name="Albert L."/>
            <person name="Andreopoulos W."/>
            <person name="Angelini C."/>
            <person name="Antonin V."/>
            <person name="Barry K.W."/>
            <person name="Bougher N.L."/>
            <person name="Buchanan P."/>
            <person name="Buyck B."/>
            <person name="Bense V."/>
            <person name="Catcheside P."/>
            <person name="Chovatia M."/>
            <person name="Cooper J."/>
            <person name="Damon W."/>
            <person name="Desjardin D."/>
            <person name="Finy P."/>
            <person name="Geml J."/>
            <person name="Haridas S."/>
            <person name="Hughes K."/>
            <person name="Justo A."/>
            <person name="Karasinski D."/>
            <person name="Kautmanova I."/>
            <person name="Kiss B."/>
            <person name="Kocsube S."/>
            <person name="Kotiranta H."/>
            <person name="LaButti K.M."/>
            <person name="Lechner B.E."/>
            <person name="Liimatainen K."/>
            <person name="Lipzen A."/>
            <person name="Lukacs Z."/>
            <person name="Mihaltcheva S."/>
            <person name="Morgado L.N."/>
            <person name="Niskanen T."/>
            <person name="Noordeloos M.E."/>
            <person name="Ohm R.A."/>
            <person name="Ortiz-Santana B."/>
            <person name="Ovrebo C."/>
            <person name="Racz N."/>
            <person name="Riley R."/>
            <person name="Savchenko A."/>
            <person name="Shiryaev A."/>
            <person name="Soop K."/>
            <person name="Spirin V."/>
            <person name="Szebenyi C."/>
            <person name="Tomsovsky M."/>
            <person name="Tulloss R.E."/>
            <person name="Uehling J."/>
            <person name="Grigoriev I.V."/>
            <person name="Vagvolgyi C."/>
            <person name="Papp T."/>
            <person name="Martin F.M."/>
            <person name="Miettinen O."/>
            <person name="Hibbett D.S."/>
            <person name="Nagy L.G."/>
        </authorList>
    </citation>
    <scope>NUCLEOTIDE SEQUENCE [LARGE SCALE GENOMIC DNA]</scope>
    <source>
        <strain evidence="2 3">OMC1185</strain>
    </source>
</reference>
<feature type="compositionally biased region" description="Basic and acidic residues" evidence="1">
    <location>
        <begin position="510"/>
        <end position="522"/>
    </location>
</feature>
<feature type="compositionally biased region" description="Low complexity" evidence="1">
    <location>
        <begin position="416"/>
        <end position="429"/>
    </location>
</feature>
<evidence type="ECO:0000313" key="3">
    <source>
        <dbReference type="Proteomes" id="UP000305948"/>
    </source>
</evidence>
<feature type="compositionally biased region" description="Basic and acidic residues" evidence="1">
    <location>
        <begin position="383"/>
        <end position="395"/>
    </location>
</feature>
<dbReference type="STRING" id="5364.A0A5C3NMJ7"/>
<evidence type="ECO:0000313" key="2">
    <source>
        <dbReference type="EMBL" id="TFK57398.1"/>
    </source>
</evidence>
<keyword evidence="3" id="KW-1185">Reference proteome</keyword>
<protein>
    <recommendedName>
        <fullName evidence="4">Ino eighty subunit 1</fullName>
    </recommendedName>
</protein>
<dbReference type="OrthoDB" id="5413003at2759"/>
<feature type="region of interest" description="Disordered" evidence="1">
    <location>
        <begin position="322"/>
        <end position="453"/>
    </location>
</feature>
<sequence>MSEGSPKPVELDWHQEMPHSSSQASHRNRMLVIKRGDGEPLTRADIQYDLLCHIFHDRSAVFTDPYRTLHGHPPGTKVTFRDLYLNTMLQSARCSKGLREKILEVPQFGTDFAKIALLANVGRINTTMAFFPELRTNLRTYHPIPSLQKTDGNLQDAPRIKNILKSCLLPGEVSGLSTPLDILTRARSGQIPPTTVPNLVFAMANHALPIGRTHFPQYPSLDFLDLFTNTSLTSVSRARSFLWLCYHHLEEHTIPNPFAPPLSPSNTSASPKTPIPMLAPRAPGEEHSENIDPPDEIAWGERMHEQRKLFVVKHAIGMDKETRDAAEEQLRREKASTRGRGQGRRASRKAAAAARKSVSPADTDGTAGAGGPEGTGTPTPVVSEHDTHRPPEVHRLPSSSSISQLHSHLPGPLHWQEPQVQPAAPTQQQFKLTRASAEPNLSPRPAKRRRVQPAVPAVPPMFVYHRTMLEHAWHTVCSTDPELDSDDETVADEHVRLDCMRRLGVLTRLRGREPTPEPDDRPTPNSTIPPAVRLQSGVMLQP</sequence>
<dbReference type="Proteomes" id="UP000305948">
    <property type="component" value="Unassembled WGS sequence"/>
</dbReference>
<dbReference type="EMBL" id="ML213503">
    <property type="protein sequence ID" value="TFK57398.1"/>
    <property type="molecule type" value="Genomic_DNA"/>
</dbReference>
<feature type="compositionally biased region" description="Low complexity" evidence="1">
    <location>
        <begin position="396"/>
        <end position="409"/>
    </location>
</feature>
<feature type="compositionally biased region" description="Basic and acidic residues" evidence="1">
    <location>
        <begin position="322"/>
        <end position="336"/>
    </location>
</feature>
<dbReference type="PANTHER" id="PTHR37287">
    <property type="entry name" value="INO EIGHTY SUBUNIT 1"/>
    <property type="match status" value="1"/>
</dbReference>
<dbReference type="GO" id="GO:0031011">
    <property type="term" value="C:Ino80 complex"/>
    <property type="evidence" value="ECO:0007669"/>
    <property type="project" value="InterPro"/>
</dbReference>
<name>A0A5C3NMJ7_9AGAM</name>
<proteinExistence type="predicted"/>
<evidence type="ECO:0000256" key="1">
    <source>
        <dbReference type="SAM" id="MobiDB-lite"/>
    </source>
</evidence>
<evidence type="ECO:0008006" key="4">
    <source>
        <dbReference type="Google" id="ProtNLM"/>
    </source>
</evidence>
<dbReference type="AlphaFoldDB" id="A0A5C3NMJ7"/>
<accession>A0A5C3NMJ7</accession>